<reference evidence="2 3" key="1">
    <citation type="submission" date="2020-01" db="EMBL/GenBank/DDBJ databases">
        <title>Genome sequencing of strain KACC 21507.</title>
        <authorList>
            <person name="Heo J."/>
            <person name="Kim S.-J."/>
            <person name="Kim J.-S."/>
            <person name="Hong S.-B."/>
            <person name="Kwon S.-W."/>
        </authorList>
    </citation>
    <scope>NUCLEOTIDE SEQUENCE [LARGE SCALE GENOMIC DNA]</scope>
    <source>
        <strain evidence="2 3">KACC 21507</strain>
    </source>
</reference>
<keyword evidence="3" id="KW-1185">Reference proteome</keyword>
<dbReference type="KEGG" id="bomb:GT348_06100"/>
<gene>
    <name evidence="2" type="ORF">GT348_06100</name>
</gene>
<protein>
    <submittedName>
        <fullName evidence="2">DUF58 domain-containing protein</fullName>
    </submittedName>
</protein>
<proteinExistence type="predicted"/>
<evidence type="ECO:0000313" key="2">
    <source>
        <dbReference type="EMBL" id="QHI95871.1"/>
    </source>
</evidence>
<sequence length="300" mass="34146">MLRPFSFLNRYKILSSKESSLQKEDYHLPELILAAGQLAKLLQIGRHGHKRSGTGEDFWQFRAYQPHEPASFIDWKQSARSPHEETLWVRERERQTPRPFILWVDSSPSMKWSSQKKLPTKYEVAIKSSLALGQAALRAGENVNALGQKHFLNGSHFLPKLAHHLTHNTSELPLIELAAPHATLLIVSDFLWEESALETLLKSCKNRPGKTIFYVILDPAEYDFSYSGHLKFTSSEDPDALILSANESLQQDYQAELTRQLDILAKYSHVMPHVFYQLHLTNKALLPNLLTLEALLGGKA</sequence>
<name>A0A6P1NLY2_9PROT</name>
<dbReference type="Proteomes" id="UP000463975">
    <property type="component" value="Chromosome"/>
</dbReference>
<feature type="domain" description="DUF58" evidence="1">
    <location>
        <begin position="61"/>
        <end position="260"/>
    </location>
</feature>
<evidence type="ECO:0000313" key="3">
    <source>
        <dbReference type="Proteomes" id="UP000463975"/>
    </source>
</evidence>
<dbReference type="Pfam" id="PF01882">
    <property type="entry name" value="DUF58"/>
    <property type="match status" value="1"/>
</dbReference>
<dbReference type="PANTHER" id="PTHR33608:SF6">
    <property type="entry name" value="BLL2464 PROTEIN"/>
    <property type="match status" value="1"/>
</dbReference>
<dbReference type="EMBL" id="CP047652">
    <property type="protein sequence ID" value="QHI95871.1"/>
    <property type="molecule type" value="Genomic_DNA"/>
</dbReference>
<dbReference type="InterPro" id="IPR002881">
    <property type="entry name" value="DUF58"/>
</dbReference>
<evidence type="ECO:0000259" key="1">
    <source>
        <dbReference type="Pfam" id="PF01882"/>
    </source>
</evidence>
<dbReference type="PANTHER" id="PTHR33608">
    <property type="entry name" value="BLL2464 PROTEIN"/>
    <property type="match status" value="1"/>
</dbReference>
<dbReference type="RefSeq" id="WP_160618946.1">
    <property type="nucleotide sequence ID" value="NZ_CP047652.1"/>
</dbReference>
<dbReference type="AlphaFoldDB" id="A0A6P1NLY2"/>
<organism evidence="2 3">
    <name type="scientific">Aristophania vespae</name>
    <dbReference type="NCBI Taxonomy" id="2697033"/>
    <lineage>
        <taxon>Bacteria</taxon>
        <taxon>Pseudomonadati</taxon>
        <taxon>Pseudomonadota</taxon>
        <taxon>Alphaproteobacteria</taxon>
        <taxon>Acetobacterales</taxon>
        <taxon>Acetobacteraceae</taxon>
        <taxon>Aristophania</taxon>
    </lineage>
</organism>
<accession>A0A6P1NLY2</accession>